<organism evidence="3 4">
    <name type="scientific">Dreissena polymorpha</name>
    <name type="common">Zebra mussel</name>
    <name type="synonym">Mytilus polymorpha</name>
    <dbReference type="NCBI Taxonomy" id="45954"/>
    <lineage>
        <taxon>Eukaryota</taxon>
        <taxon>Metazoa</taxon>
        <taxon>Spiralia</taxon>
        <taxon>Lophotrochozoa</taxon>
        <taxon>Mollusca</taxon>
        <taxon>Bivalvia</taxon>
        <taxon>Autobranchia</taxon>
        <taxon>Heteroconchia</taxon>
        <taxon>Euheterodonta</taxon>
        <taxon>Imparidentia</taxon>
        <taxon>Neoheterodontei</taxon>
        <taxon>Myida</taxon>
        <taxon>Dreissenoidea</taxon>
        <taxon>Dreissenidae</taxon>
        <taxon>Dreissena</taxon>
    </lineage>
</organism>
<evidence type="ECO:0000256" key="1">
    <source>
        <dbReference type="SAM" id="MobiDB-lite"/>
    </source>
</evidence>
<feature type="region of interest" description="Disordered" evidence="1">
    <location>
        <begin position="1"/>
        <end position="50"/>
    </location>
</feature>
<keyword evidence="4" id="KW-1185">Reference proteome</keyword>
<dbReference type="AlphaFoldDB" id="A0A9D4D182"/>
<accession>A0A9D4D182</accession>
<proteinExistence type="predicted"/>
<evidence type="ECO:0000313" key="3">
    <source>
        <dbReference type="EMBL" id="KAH3736011.1"/>
    </source>
</evidence>
<reference evidence="3" key="1">
    <citation type="journal article" date="2019" name="bioRxiv">
        <title>The Genome of the Zebra Mussel, Dreissena polymorpha: A Resource for Invasive Species Research.</title>
        <authorList>
            <person name="McCartney M.A."/>
            <person name="Auch B."/>
            <person name="Kono T."/>
            <person name="Mallez S."/>
            <person name="Zhang Y."/>
            <person name="Obille A."/>
            <person name="Becker A."/>
            <person name="Abrahante J.E."/>
            <person name="Garbe J."/>
            <person name="Badalamenti J.P."/>
            <person name="Herman A."/>
            <person name="Mangelson H."/>
            <person name="Liachko I."/>
            <person name="Sullivan S."/>
            <person name="Sone E.D."/>
            <person name="Koren S."/>
            <person name="Silverstein K.A.T."/>
            <person name="Beckman K.B."/>
            <person name="Gohl D.M."/>
        </authorList>
    </citation>
    <scope>NUCLEOTIDE SEQUENCE</scope>
    <source>
        <strain evidence="3">Duluth1</strain>
        <tissue evidence="3">Whole animal</tissue>
    </source>
</reference>
<comment type="caution">
    <text evidence="3">The sequence shown here is derived from an EMBL/GenBank/DDBJ whole genome shotgun (WGS) entry which is preliminary data.</text>
</comment>
<protein>
    <submittedName>
        <fullName evidence="3">Uncharacterized protein</fullName>
    </submittedName>
</protein>
<name>A0A9D4D182_DREPO</name>
<reference evidence="3" key="2">
    <citation type="submission" date="2020-11" db="EMBL/GenBank/DDBJ databases">
        <authorList>
            <person name="McCartney M.A."/>
            <person name="Auch B."/>
            <person name="Kono T."/>
            <person name="Mallez S."/>
            <person name="Becker A."/>
            <person name="Gohl D.M."/>
            <person name="Silverstein K.A.T."/>
            <person name="Koren S."/>
            <person name="Bechman K.B."/>
            <person name="Herman A."/>
            <person name="Abrahante J.E."/>
            <person name="Garbe J."/>
        </authorList>
    </citation>
    <scope>NUCLEOTIDE SEQUENCE</scope>
    <source>
        <strain evidence="3">Duluth1</strain>
        <tissue evidence="3">Whole animal</tissue>
    </source>
</reference>
<dbReference type="EMBL" id="JAIWYP010000011">
    <property type="protein sequence ID" value="KAH3736004.1"/>
    <property type="molecule type" value="Genomic_DNA"/>
</dbReference>
<evidence type="ECO:0000313" key="2">
    <source>
        <dbReference type="EMBL" id="KAH3736004.1"/>
    </source>
</evidence>
<dbReference type="Proteomes" id="UP000828390">
    <property type="component" value="Unassembled WGS sequence"/>
</dbReference>
<sequence length="50" mass="5327">MAPGKHSRTANQAAESFHYGTGKHSRTANQAAESFHYGTGEALTYSQPSS</sequence>
<dbReference type="EMBL" id="JAIWYP010000011">
    <property type="protein sequence ID" value="KAH3736011.1"/>
    <property type="molecule type" value="Genomic_DNA"/>
</dbReference>
<evidence type="ECO:0000313" key="4">
    <source>
        <dbReference type="Proteomes" id="UP000828390"/>
    </source>
</evidence>
<gene>
    <name evidence="2" type="ORF">DPMN_042564</name>
    <name evidence="3" type="ORF">DPMN_042571</name>
</gene>